<comment type="subcellular location">
    <subcellularLocation>
        <location evidence="1">Cell projection</location>
        <location evidence="1">Cilium</location>
    </subcellularLocation>
</comment>
<dbReference type="PANTHER" id="PTHR14781">
    <property type="entry name" value="INTRAFLAGELLAR TRANSPORT PROTEIN 56"/>
    <property type="match status" value="1"/>
</dbReference>
<evidence type="ECO:0000256" key="4">
    <source>
        <dbReference type="ARBA" id="ARBA00022737"/>
    </source>
</evidence>
<dbReference type="InterPro" id="IPR011990">
    <property type="entry name" value="TPR-like_helical_dom_sf"/>
</dbReference>
<evidence type="ECO:0000256" key="5">
    <source>
        <dbReference type="ARBA" id="ARBA00022803"/>
    </source>
</evidence>
<dbReference type="PANTHER" id="PTHR14781:SF0">
    <property type="entry name" value="INTRAFLAGELLAR TRANSPORT PROTEIN 56"/>
    <property type="match status" value="1"/>
</dbReference>
<dbReference type="Gene3D" id="1.25.40.10">
    <property type="entry name" value="Tetratricopeptide repeat domain"/>
    <property type="match status" value="2"/>
</dbReference>
<protein>
    <recommendedName>
        <fullName evidence="3">Intraflagellar transport protein 56</fullName>
    </recommendedName>
</protein>
<gene>
    <name evidence="7" type="ORF">PAPYR_3056</name>
</gene>
<dbReference type="SUPFAM" id="SSF48452">
    <property type="entry name" value="TPR-like"/>
    <property type="match status" value="2"/>
</dbReference>
<dbReference type="InterPro" id="IPR019734">
    <property type="entry name" value="TPR_rpt"/>
</dbReference>
<evidence type="ECO:0000256" key="1">
    <source>
        <dbReference type="ARBA" id="ARBA00004138"/>
    </source>
</evidence>
<keyword evidence="5" id="KW-0802">TPR repeat</keyword>
<evidence type="ECO:0000256" key="3">
    <source>
        <dbReference type="ARBA" id="ARBA00019387"/>
    </source>
</evidence>
<evidence type="ECO:0000313" key="8">
    <source>
        <dbReference type="Proteomes" id="UP001141327"/>
    </source>
</evidence>
<evidence type="ECO:0000313" key="7">
    <source>
        <dbReference type="EMBL" id="KAJ4460801.1"/>
    </source>
</evidence>
<accession>A0ABQ8URU3</accession>
<comment type="caution">
    <text evidence="7">The sequence shown here is derived from an EMBL/GenBank/DDBJ whole genome shotgun (WGS) entry which is preliminary data.</text>
</comment>
<organism evidence="7 8">
    <name type="scientific">Paratrimastix pyriformis</name>
    <dbReference type="NCBI Taxonomy" id="342808"/>
    <lineage>
        <taxon>Eukaryota</taxon>
        <taxon>Metamonada</taxon>
        <taxon>Preaxostyla</taxon>
        <taxon>Paratrimastigidae</taxon>
        <taxon>Paratrimastix</taxon>
    </lineage>
</organism>
<dbReference type="EMBL" id="JAPMOS010000011">
    <property type="protein sequence ID" value="KAJ4460801.1"/>
    <property type="molecule type" value="Genomic_DNA"/>
</dbReference>
<keyword evidence="6" id="KW-0966">Cell projection</keyword>
<comment type="similarity">
    <text evidence="2">Belongs to the IFT56 family.</text>
</comment>
<dbReference type="Pfam" id="PF13174">
    <property type="entry name" value="TPR_6"/>
    <property type="match status" value="1"/>
</dbReference>
<sequence length="581" mass="66852">MNLSRLKPVLMAASSFTQTSKQVSEKRPALDDFISSRNFVGAITLLEFMRSTRIKQYEDVPIQPWLGYCNFHLGEYQKAMDIYKEILRDPAASPEFHLYLACCLLYMGLYREAQQEAMLGPVCPLQYRILFNIAHKFNDDAQLIKCHKELDIDNPKCPIENQLCFAAVYFLRNHFEEASDTYKRLVLEHPEMLALNVYMAFCYFKLDYYDLSMEMLNNYLQVHPRSAVAVNLKACNQYKLFTNGKTAEQEYRALSDSDGITEAERALIEHNKVVFRSGEGALQVLPPLVDVIPEARLNLVIYHLRNEDIQDAYALIKDFPPSTPQEFILKAVVNTFVGQVSVSEEHLKQAQHYFNLVGSSTTECDTIPGRQAMASCLFLLKHFDEVLIYLRSIKAFYFADDTFNYNYGLALAATSQYKEAEETLLLVQNERILKDICYLSWLARCFVMNHRPQAAWEKYLAMDPQSPENFGFLQLIANDCYTTNQYYYAAKAFDVLERIDPHPDYLDGKRGACVGVFQQYITGRMGALDKSIQQQQVAEAAQMLRTSQHPTCEKAMMTIRKWILENQGWDVLTARTDQTVA</sequence>
<evidence type="ECO:0000256" key="6">
    <source>
        <dbReference type="ARBA" id="ARBA00023273"/>
    </source>
</evidence>
<proteinExistence type="inferred from homology"/>
<name>A0ABQ8URU3_9EUKA</name>
<keyword evidence="8" id="KW-1185">Reference proteome</keyword>
<evidence type="ECO:0000256" key="2">
    <source>
        <dbReference type="ARBA" id="ARBA00007834"/>
    </source>
</evidence>
<reference evidence="7" key="1">
    <citation type="journal article" date="2022" name="bioRxiv">
        <title>Genomics of Preaxostyla Flagellates Illuminates Evolutionary Transitions and the Path Towards Mitochondrial Loss.</title>
        <authorList>
            <person name="Novak L.V.F."/>
            <person name="Treitli S.C."/>
            <person name="Pyrih J."/>
            <person name="Halakuc P."/>
            <person name="Pipaliya S.V."/>
            <person name="Vacek V."/>
            <person name="Brzon O."/>
            <person name="Soukal P."/>
            <person name="Eme L."/>
            <person name="Dacks J.B."/>
            <person name="Karnkowska A."/>
            <person name="Elias M."/>
            <person name="Hampl V."/>
        </authorList>
    </citation>
    <scope>NUCLEOTIDE SEQUENCE</scope>
    <source>
        <strain evidence="7">RCP-MX</strain>
    </source>
</reference>
<dbReference type="InterPro" id="IPR030511">
    <property type="entry name" value="TTC26"/>
</dbReference>
<keyword evidence="4" id="KW-0677">Repeat</keyword>
<dbReference type="Proteomes" id="UP001141327">
    <property type="component" value="Unassembled WGS sequence"/>
</dbReference>